<feature type="chain" id="PRO_5043542213" description="AAA+ ATPase domain-containing protein" evidence="2">
    <location>
        <begin position="17"/>
        <end position="372"/>
    </location>
</feature>
<dbReference type="Pfam" id="PF06309">
    <property type="entry name" value="Torsin"/>
    <property type="match status" value="1"/>
</dbReference>
<dbReference type="InterPro" id="IPR010448">
    <property type="entry name" value="Torsin"/>
</dbReference>
<comment type="caution">
    <text evidence="3">The sequence shown here is derived from an EMBL/GenBank/DDBJ whole genome shotgun (WGS) entry which is preliminary data.</text>
</comment>
<dbReference type="GO" id="GO:0016887">
    <property type="term" value="F:ATP hydrolysis activity"/>
    <property type="evidence" value="ECO:0007669"/>
    <property type="project" value="InterPro"/>
</dbReference>
<evidence type="ECO:0000313" key="3">
    <source>
        <dbReference type="EMBL" id="KAK9867882.1"/>
    </source>
</evidence>
<name>A0AAW1TDD2_9CHLO</name>
<dbReference type="Proteomes" id="UP001485043">
    <property type="component" value="Unassembled WGS sequence"/>
</dbReference>
<evidence type="ECO:0000256" key="1">
    <source>
        <dbReference type="ARBA" id="ARBA00006235"/>
    </source>
</evidence>
<protein>
    <recommendedName>
        <fullName evidence="5">AAA+ ATPase domain-containing protein</fullName>
    </recommendedName>
</protein>
<reference evidence="3 4" key="1">
    <citation type="journal article" date="2024" name="Nat. Commun.">
        <title>Phylogenomics reveals the evolutionary origins of lichenization in chlorophyte algae.</title>
        <authorList>
            <person name="Puginier C."/>
            <person name="Libourel C."/>
            <person name="Otte J."/>
            <person name="Skaloud P."/>
            <person name="Haon M."/>
            <person name="Grisel S."/>
            <person name="Petersen M."/>
            <person name="Berrin J.G."/>
            <person name="Delaux P.M."/>
            <person name="Dal Grande F."/>
            <person name="Keller J."/>
        </authorList>
    </citation>
    <scope>NUCLEOTIDE SEQUENCE [LARGE SCALE GENOMIC DNA]</scope>
    <source>
        <strain evidence="3 4">SAG 2523</strain>
    </source>
</reference>
<evidence type="ECO:0000313" key="4">
    <source>
        <dbReference type="Proteomes" id="UP001485043"/>
    </source>
</evidence>
<dbReference type="AlphaFoldDB" id="A0AAW1TDD2"/>
<dbReference type="PANTHER" id="PTHR10760">
    <property type="entry name" value="TORSIN"/>
    <property type="match status" value="1"/>
</dbReference>
<keyword evidence="4" id="KW-1185">Reference proteome</keyword>
<proteinExistence type="inferred from homology"/>
<dbReference type="Gene3D" id="3.40.50.300">
    <property type="entry name" value="P-loop containing nucleotide triphosphate hydrolases"/>
    <property type="match status" value="1"/>
</dbReference>
<evidence type="ECO:0000256" key="2">
    <source>
        <dbReference type="SAM" id="SignalP"/>
    </source>
</evidence>
<organism evidence="3 4">
    <name type="scientific">Apatococcus fuscideae</name>
    <dbReference type="NCBI Taxonomy" id="2026836"/>
    <lineage>
        <taxon>Eukaryota</taxon>
        <taxon>Viridiplantae</taxon>
        <taxon>Chlorophyta</taxon>
        <taxon>core chlorophytes</taxon>
        <taxon>Trebouxiophyceae</taxon>
        <taxon>Chlorellales</taxon>
        <taxon>Chlorellaceae</taxon>
        <taxon>Apatococcus</taxon>
    </lineage>
</organism>
<dbReference type="GO" id="GO:0005524">
    <property type="term" value="F:ATP binding"/>
    <property type="evidence" value="ECO:0007669"/>
    <property type="project" value="InterPro"/>
</dbReference>
<evidence type="ECO:0008006" key="5">
    <source>
        <dbReference type="Google" id="ProtNLM"/>
    </source>
</evidence>
<comment type="similarity">
    <text evidence="1">Belongs to the ClpA/ClpB family. Torsin subfamily.</text>
</comment>
<feature type="signal peptide" evidence="2">
    <location>
        <begin position="1"/>
        <end position="16"/>
    </location>
</feature>
<dbReference type="EMBL" id="JALJOV010000058">
    <property type="protein sequence ID" value="KAK9867882.1"/>
    <property type="molecule type" value="Genomic_DNA"/>
</dbReference>
<dbReference type="GO" id="GO:0005737">
    <property type="term" value="C:cytoplasm"/>
    <property type="evidence" value="ECO:0007669"/>
    <property type="project" value="UniProtKB-ARBA"/>
</dbReference>
<keyword evidence="2" id="KW-0732">Signal</keyword>
<dbReference type="InterPro" id="IPR027417">
    <property type="entry name" value="P-loop_NTPase"/>
</dbReference>
<dbReference type="SUPFAM" id="SSF52540">
    <property type="entry name" value="P-loop containing nucleoside triphosphate hydrolases"/>
    <property type="match status" value="1"/>
</dbReference>
<accession>A0AAW1TDD2</accession>
<dbReference type="PANTHER" id="PTHR10760:SF2">
    <property type="entry name" value="LD13476P-RELATED"/>
    <property type="match status" value="1"/>
</dbReference>
<gene>
    <name evidence="3" type="ORF">WJX84_011423</name>
</gene>
<sequence>MVMVELSTAAVTLALASNFFLGKEGILEGACDRLEPYLLSQMVGQDMAIQQFSDAVCDHLNQPHPQKPLVVSAHGSPGVGKSYMHKLAARALYNQKPQLELECPGIDCPSLKVFSGLDYVSIDRAQQHAALKTALLEHLRKMPQALIVIDEYDKMDCDTQFMFKQLIQGSHNVDVSMNRAIVVLESNAGFEDLHQLLVKTRDRSKINAEEVQRLLKDIVWKRWDEGGCHDHASLWKMVGLVDFFLPFLPLEQVHLERLFQIRLGAIAASLLHSHRVNLTWAPELIPFLYKKVDFDGPYPIEGAKEASVLLTRYVSRTLRQWTTSHAQPQQGWLTLGGGLIPKALKKPQPPEHHLGLFVKGQGLVIRKNLKPP</sequence>